<protein>
    <submittedName>
        <fullName evidence="1">Uncharacterized protein</fullName>
    </submittedName>
</protein>
<keyword evidence="2" id="KW-1185">Reference proteome</keyword>
<dbReference type="AlphaFoldDB" id="A0AAD8P4E5"/>
<organism evidence="1 2">
    <name type="scientific">Tagetes erecta</name>
    <name type="common">African marigold</name>
    <dbReference type="NCBI Taxonomy" id="13708"/>
    <lineage>
        <taxon>Eukaryota</taxon>
        <taxon>Viridiplantae</taxon>
        <taxon>Streptophyta</taxon>
        <taxon>Embryophyta</taxon>
        <taxon>Tracheophyta</taxon>
        <taxon>Spermatophyta</taxon>
        <taxon>Magnoliopsida</taxon>
        <taxon>eudicotyledons</taxon>
        <taxon>Gunneridae</taxon>
        <taxon>Pentapetalae</taxon>
        <taxon>asterids</taxon>
        <taxon>campanulids</taxon>
        <taxon>Asterales</taxon>
        <taxon>Asteraceae</taxon>
        <taxon>Asteroideae</taxon>
        <taxon>Heliantheae alliance</taxon>
        <taxon>Tageteae</taxon>
        <taxon>Tagetes</taxon>
    </lineage>
</organism>
<comment type="caution">
    <text evidence="1">The sequence shown here is derived from an EMBL/GenBank/DDBJ whole genome shotgun (WGS) entry which is preliminary data.</text>
</comment>
<accession>A0AAD8P4E5</accession>
<dbReference type="Proteomes" id="UP001229421">
    <property type="component" value="Unassembled WGS sequence"/>
</dbReference>
<evidence type="ECO:0000313" key="2">
    <source>
        <dbReference type="Proteomes" id="UP001229421"/>
    </source>
</evidence>
<sequence length="115" mass="13353">MWILSVKRLVSDSVRPQIVWFISEWSKNRQNDSDSVRLQTVSDWVDSGACKLRKLIIDSHDPVLVRLLVLVIYCMLKVEGRRNEIGHSDEEIQENSAVKEQKRYSTLELQIKGSL</sequence>
<dbReference type="EMBL" id="JAUHHV010000002">
    <property type="protein sequence ID" value="KAK1431959.1"/>
    <property type="molecule type" value="Genomic_DNA"/>
</dbReference>
<gene>
    <name evidence="1" type="ORF">QVD17_08788</name>
</gene>
<proteinExistence type="predicted"/>
<name>A0AAD8P4E5_TARER</name>
<evidence type="ECO:0000313" key="1">
    <source>
        <dbReference type="EMBL" id="KAK1431959.1"/>
    </source>
</evidence>
<reference evidence="1" key="1">
    <citation type="journal article" date="2023" name="bioRxiv">
        <title>Improved chromosome-level genome assembly for marigold (Tagetes erecta).</title>
        <authorList>
            <person name="Jiang F."/>
            <person name="Yuan L."/>
            <person name="Wang S."/>
            <person name="Wang H."/>
            <person name="Xu D."/>
            <person name="Wang A."/>
            <person name="Fan W."/>
        </authorList>
    </citation>
    <scope>NUCLEOTIDE SEQUENCE</scope>
    <source>
        <strain evidence="1">WSJ</strain>
        <tissue evidence="1">Leaf</tissue>
    </source>
</reference>